<accession>A0ABX1VCS5</accession>
<reference evidence="1 2" key="1">
    <citation type="journal article" date="2020" name="Syst. Appl. Microbiol.">
        <title>Alienimonas chondri sp. nov., a novel planctomycete isolated from the biofilm of the red alga Chondrus crispus.</title>
        <authorList>
            <person name="Vitorino I."/>
            <person name="Albuquerque L."/>
            <person name="Wiegand S."/>
            <person name="Kallscheuer N."/>
            <person name="da Costa M.S."/>
            <person name="Lobo-da-Cunha A."/>
            <person name="Jogler C."/>
            <person name="Lage O.M."/>
        </authorList>
    </citation>
    <scope>NUCLEOTIDE SEQUENCE [LARGE SCALE GENOMIC DNA]</scope>
    <source>
        <strain evidence="1 2">LzC2</strain>
    </source>
</reference>
<name>A0ABX1VCS5_9PLAN</name>
<gene>
    <name evidence="1" type="ORF">LzC2_19190</name>
</gene>
<organism evidence="1 2">
    <name type="scientific">Alienimonas chondri</name>
    <dbReference type="NCBI Taxonomy" id="2681879"/>
    <lineage>
        <taxon>Bacteria</taxon>
        <taxon>Pseudomonadati</taxon>
        <taxon>Planctomycetota</taxon>
        <taxon>Planctomycetia</taxon>
        <taxon>Planctomycetales</taxon>
        <taxon>Planctomycetaceae</taxon>
        <taxon>Alienimonas</taxon>
    </lineage>
</organism>
<sequence length="102" mass="11048">MPLVNVSMKHGATLAEAEEQLSQTVAEITSKAGQFVRSVEWDEDRRKVKMTGPGVWVSMRVDAEHVHAEGDVPALSGLLGGGVRKALEGAIKRKFPKALPEK</sequence>
<comment type="caution">
    <text evidence="1">The sequence shown here is derived from an EMBL/GenBank/DDBJ whole genome shotgun (WGS) entry which is preliminary data.</text>
</comment>
<evidence type="ECO:0008006" key="3">
    <source>
        <dbReference type="Google" id="ProtNLM"/>
    </source>
</evidence>
<evidence type="ECO:0000313" key="1">
    <source>
        <dbReference type="EMBL" id="NNJ25844.1"/>
    </source>
</evidence>
<proteinExistence type="predicted"/>
<dbReference type="EMBL" id="WTPX01000051">
    <property type="protein sequence ID" value="NNJ25844.1"/>
    <property type="molecule type" value="Genomic_DNA"/>
</dbReference>
<dbReference type="Proteomes" id="UP000609651">
    <property type="component" value="Unassembled WGS sequence"/>
</dbReference>
<dbReference type="RefSeq" id="WP_171186246.1">
    <property type="nucleotide sequence ID" value="NZ_WTPX01000051.1"/>
</dbReference>
<protein>
    <recommendedName>
        <fullName evidence="3">Polyhydroxyalkanoic acid system protein</fullName>
    </recommendedName>
</protein>
<evidence type="ECO:0000313" key="2">
    <source>
        <dbReference type="Proteomes" id="UP000609651"/>
    </source>
</evidence>
<keyword evidence="2" id="KW-1185">Reference proteome</keyword>